<dbReference type="PANTHER" id="PTHR11800">
    <property type="entry name" value="DNA-DIRECTED RNA POLYMERASE"/>
    <property type="match status" value="1"/>
</dbReference>
<dbReference type="Gene3D" id="2.170.120.12">
    <property type="entry name" value="DNA-directed RNA polymerase, insert domain"/>
    <property type="match status" value="1"/>
</dbReference>
<keyword evidence="2 4" id="KW-0804">Transcription</keyword>
<keyword evidence="4 6" id="KW-0548">Nucleotidyltransferase</keyword>
<evidence type="ECO:0000256" key="1">
    <source>
        <dbReference type="ARBA" id="ARBA00022478"/>
    </source>
</evidence>
<dbReference type="Pfam" id="PF01193">
    <property type="entry name" value="RNA_pol_L"/>
    <property type="match status" value="1"/>
</dbReference>
<evidence type="ECO:0000256" key="3">
    <source>
        <dbReference type="ARBA" id="ARBA00025804"/>
    </source>
</evidence>
<accession>A0A7J3VU26</accession>
<protein>
    <recommendedName>
        <fullName evidence="4">DNA-directed RNA polymerase subunit Rpo3</fullName>
        <ecNumber evidence="4">2.7.7.6</ecNumber>
    </recommendedName>
    <alternativeName>
        <fullName evidence="4">DNA-directed RNA polymerase subunit D</fullName>
    </alternativeName>
</protein>
<reference evidence="6" key="1">
    <citation type="journal article" date="2020" name="mSystems">
        <title>Genome- and Community-Level Interaction Insights into Carbon Utilization and Element Cycling Functions of Hydrothermarchaeota in Hydrothermal Sediment.</title>
        <authorList>
            <person name="Zhou Z."/>
            <person name="Liu Y."/>
            <person name="Xu W."/>
            <person name="Pan J."/>
            <person name="Luo Z.H."/>
            <person name="Li M."/>
        </authorList>
    </citation>
    <scope>NUCLEOTIDE SEQUENCE [LARGE SCALE GENOMIC DNA]</scope>
    <source>
        <strain evidence="6">SpSt-1074</strain>
    </source>
</reference>
<evidence type="ECO:0000256" key="2">
    <source>
        <dbReference type="ARBA" id="ARBA00023163"/>
    </source>
</evidence>
<feature type="domain" description="DNA-directed RNA polymerase RpoA/D/Rpb3-type" evidence="5">
    <location>
        <begin position="10"/>
        <end position="202"/>
    </location>
</feature>
<gene>
    <name evidence="4" type="primary">rpo3</name>
    <name evidence="4" type="synonym">rpoD</name>
    <name evidence="6" type="ORF">ENM31_04055</name>
</gene>
<evidence type="ECO:0000256" key="4">
    <source>
        <dbReference type="HAMAP-Rule" id="MF_00320"/>
    </source>
</evidence>
<comment type="function">
    <text evidence="4">DNA-dependent RNA polymerase (RNAP) catalyzes the transcription of DNA into RNA using the four ribonucleoside triphosphates as substrates.</text>
</comment>
<dbReference type="Pfam" id="PF01000">
    <property type="entry name" value="RNA_pol_A_bac"/>
    <property type="match status" value="1"/>
</dbReference>
<keyword evidence="4" id="KW-0963">Cytoplasm</keyword>
<name>A0A7J3VU26_CALS0</name>
<keyword evidence="4 6" id="KW-0808">Transferase</keyword>
<dbReference type="EMBL" id="DRXH01000139">
    <property type="protein sequence ID" value="HHM44452.1"/>
    <property type="molecule type" value="Genomic_DNA"/>
</dbReference>
<dbReference type="GO" id="GO:0000428">
    <property type="term" value="C:DNA-directed RNA polymerase complex"/>
    <property type="evidence" value="ECO:0007669"/>
    <property type="project" value="UniProtKB-KW"/>
</dbReference>
<dbReference type="GO" id="GO:0006351">
    <property type="term" value="P:DNA-templated transcription"/>
    <property type="evidence" value="ECO:0007669"/>
    <property type="project" value="UniProtKB-UniRule"/>
</dbReference>
<keyword evidence="1 4" id="KW-0240">DNA-directed RNA polymerase</keyword>
<evidence type="ECO:0000313" key="6">
    <source>
        <dbReference type="EMBL" id="HHM44452.1"/>
    </source>
</evidence>
<dbReference type="GO" id="GO:0003677">
    <property type="term" value="F:DNA binding"/>
    <property type="evidence" value="ECO:0007669"/>
    <property type="project" value="UniProtKB-UniRule"/>
</dbReference>
<proteinExistence type="inferred from homology"/>
<comment type="similarity">
    <text evidence="3 4">Belongs to the archaeal Rpo3/eukaryotic RPB3 RNA polymerase subunit family.</text>
</comment>
<dbReference type="SUPFAM" id="SSF56553">
    <property type="entry name" value="Insert subdomain of RNA polymerase alpha subunit"/>
    <property type="match status" value="1"/>
</dbReference>
<dbReference type="HAMAP" id="MF_00320">
    <property type="entry name" value="RNApol_arch_Rpo3"/>
    <property type="match status" value="1"/>
</dbReference>
<dbReference type="InterPro" id="IPR036603">
    <property type="entry name" value="RBP11-like"/>
</dbReference>
<dbReference type="EC" id="2.7.7.6" evidence="4"/>
<sequence length="215" mass="24064">MKVAAEDQESITIEVGDIPHYVVNALRRTILKEVPTMAVEEVLVIENSSSMTNEVLSHRVSLIPFITDLKNYKLPEECECQSRLGCERCVARFVLKGEASTSVVTLYSRDITPEKEGDVVAPFSGDIPIVYLAPGQRVEMELYVRLGKGKKHSKWTPGVATVYREGGKTYLYVESYGFLPPREIFVKAVEIVKNKVIAFEDSFGEMVGDARRKEG</sequence>
<dbReference type="GO" id="GO:0003899">
    <property type="term" value="F:DNA-directed RNA polymerase activity"/>
    <property type="evidence" value="ECO:0007669"/>
    <property type="project" value="UniProtKB-UniRule"/>
</dbReference>
<comment type="subcellular location">
    <subcellularLocation>
        <location evidence="4">Cytoplasm</location>
    </subcellularLocation>
</comment>
<dbReference type="InterPro" id="IPR011262">
    <property type="entry name" value="DNA-dir_RNA_pol_insert"/>
</dbReference>
<dbReference type="SUPFAM" id="SSF55257">
    <property type="entry name" value="RBP11-like subunits of RNA polymerase"/>
    <property type="match status" value="1"/>
</dbReference>
<dbReference type="NCBIfam" id="NF001988">
    <property type="entry name" value="PRK00783.1"/>
    <property type="match status" value="1"/>
</dbReference>
<comment type="caution">
    <text evidence="4">Lacks conserved residue(s) required for the propagation of feature annotation.</text>
</comment>
<dbReference type="InterPro" id="IPR050518">
    <property type="entry name" value="Rpo3/RPB3_RNA_Pol_subunit"/>
</dbReference>
<dbReference type="GO" id="GO:0046983">
    <property type="term" value="F:protein dimerization activity"/>
    <property type="evidence" value="ECO:0007669"/>
    <property type="project" value="InterPro"/>
</dbReference>
<dbReference type="PANTHER" id="PTHR11800:SF2">
    <property type="entry name" value="DNA-DIRECTED RNA POLYMERASE II SUBUNIT RPB3"/>
    <property type="match status" value="1"/>
</dbReference>
<dbReference type="SMART" id="SM00662">
    <property type="entry name" value="RPOLD"/>
    <property type="match status" value="1"/>
</dbReference>
<dbReference type="InterPro" id="IPR036643">
    <property type="entry name" value="RNApol_insert_sf"/>
</dbReference>
<comment type="catalytic activity">
    <reaction evidence="4">
        <text>RNA(n) + a ribonucleoside 5'-triphosphate = RNA(n+1) + diphosphate</text>
        <dbReference type="Rhea" id="RHEA:21248"/>
        <dbReference type="Rhea" id="RHEA-COMP:14527"/>
        <dbReference type="Rhea" id="RHEA-COMP:17342"/>
        <dbReference type="ChEBI" id="CHEBI:33019"/>
        <dbReference type="ChEBI" id="CHEBI:61557"/>
        <dbReference type="ChEBI" id="CHEBI:140395"/>
        <dbReference type="EC" id="2.7.7.6"/>
    </reaction>
</comment>
<dbReference type="AlphaFoldDB" id="A0A7J3VU26"/>
<dbReference type="GO" id="GO:0005737">
    <property type="term" value="C:cytoplasm"/>
    <property type="evidence" value="ECO:0007669"/>
    <property type="project" value="UniProtKB-SubCell"/>
</dbReference>
<dbReference type="InterPro" id="IPR011263">
    <property type="entry name" value="DNA-dir_RNA_pol_RpoA/D/Rpb3"/>
</dbReference>
<comment type="caution">
    <text evidence="6">The sequence shown here is derived from an EMBL/GenBank/DDBJ whole genome shotgun (WGS) entry which is preliminary data.</text>
</comment>
<evidence type="ECO:0000259" key="5">
    <source>
        <dbReference type="SMART" id="SM00662"/>
    </source>
</evidence>
<dbReference type="Gene3D" id="3.30.1360.10">
    <property type="entry name" value="RNA polymerase, RBP11-like subunit"/>
    <property type="match status" value="1"/>
</dbReference>
<organism evidence="6">
    <name type="scientific">Caldiarchaeum subterraneum</name>
    <dbReference type="NCBI Taxonomy" id="311458"/>
    <lineage>
        <taxon>Archaea</taxon>
        <taxon>Nitrososphaerota</taxon>
        <taxon>Candidatus Caldarchaeales</taxon>
        <taxon>Candidatus Caldarchaeaceae</taxon>
        <taxon>Candidatus Caldarchaeum</taxon>
    </lineage>
</organism>
<dbReference type="InterPro" id="IPR022842">
    <property type="entry name" value="RNAP_Rpo3/Rpb3/RPAC1"/>
</dbReference>
<comment type="subunit">
    <text evidence="4">Part of the RNA polymerase complex.</text>
</comment>